<protein>
    <submittedName>
        <fullName evidence="1">Uncharacterized protein</fullName>
    </submittedName>
</protein>
<evidence type="ECO:0000313" key="1">
    <source>
        <dbReference type="EMBL" id="KAF2141551.1"/>
    </source>
</evidence>
<dbReference type="GeneID" id="54297988"/>
<dbReference type="RefSeq" id="XP_033397264.1">
    <property type="nucleotide sequence ID" value="XM_033540492.1"/>
</dbReference>
<keyword evidence="2" id="KW-1185">Reference proteome</keyword>
<reference evidence="1" key="1">
    <citation type="journal article" date="2020" name="Stud. Mycol.">
        <title>101 Dothideomycetes genomes: a test case for predicting lifestyles and emergence of pathogens.</title>
        <authorList>
            <person name="Haridas S."/>
            <person name="Albert R."/>
            <person name="Binder M."/>
            <person name="Bloem J."/>
            <person name="Labutti K."/>
            <person name="Salamov A."/>
            <person name="Andreopoulos B."/>
            <person name="Baker S."/>
            <person name="Barry K."/>
            <person name="Bills G."/>
            <person name="Bluhm B."/>
            <person name="Cannon C."/>
            <person name="Castanera R."/>
            <person name="Culley D."/>
            <person name="Daum C."/>
            <person name="Ezra D."/>
            <person name="Gonzalez J."/>
            <person name="Henrissat B."/>
            <person name="Kuo A."/>
            <person name="Liang C."/>
            <person name="Lipzen A."/>
            <person name="Lutzoni F."/>
            <person name="Magnuson J."/>
            <person name="Mondo S."/>
            <person name="Nolan M."/>
            <person name="Ohm R."/>
            <person name="Pangilinan J."/>
            <person name="Park H.-J."/>
            <person name="Ramirez L."/>
            <person name="Alfaro M."/>
            <person name="Sun H."/>
            <person name="Tritt A."/>
            <person name="Yoshinaga Y."/>
            <person name="Zwiers L.-H."/>
            <person name="Turgeon B."/>
            <person name="Goodwin S."/>
            <person name="Spatafora J."/>
            <person name="Crous P."/>
            <person name="Grigoriev I."/>
        </authorList>
    </citation>
    <scope>NUCLEOTIDE SEQUENCE</scope>
    <source>
        <strain evidence="1">CBS 121167</strain>
    </source>
</reference>
<name>A0A6A6BGA6_9PEZI</name>
<accession>A0A6A6BGA6</accession>
<proteinExistence type="predicted"/>
<organism evidence="1 2">
    <name type="scientific">Aplosporella prunicola CBS 121167</name>
    <dbReference type="NCBI Taxonomy" id="1176127"/>
    <lineage>
        <taxon>Eukaryota</taxon>
        <taxon>Fungi</taxon>
        <taxon>Dikarya</taxon>
        <taxon>Ascomycota</taxon>
        <taxon>Pezizomycotina</taxon>
        <taxon>Dothideomycetes</taxon>
        <taxon>Dothideomycetes incertae sedis</taxon>
        <taxon>Botryosphaeriales</taxon>
        <taxon>Aplosporellaceae</taxon>
        <taxon>Aplosporella</taxon>
    </lineage>
</organism>
<gene>
    <name evidence="1" type="ORF">K452DRAFT_287516</name>
</gene>
<dbReference type="EMBL" id="ML995486">
    <property type="protein sequence ID" value="KAF2141551.1"/>
    <property type="molecule type" value="Genomic_DNA"/>
</dbReference>
<evidence type="ECO:0000313" key="2">
    <source>
        <dbReference type="Proteomes" id="UP000799438"/>
    </source>
</evidence>
<dbReference type="Proteomes" id="UP000799438">
    <property type="component" value="Unassembled WGS sequence"/>
</dbReference>
<sequence>MNRTLSLAKTLSPTFYHIQRLRAQNILFEGWHVEDSTSPARFVSGKGIVAASHAFVKLYPTCRAERKHTAGFLTRHLSREDEAASPLVSVYSKEAAKTEALRRVSEGRESVALNQVLITMEDAKEYGGVWFRNVNKWIKELRMRGAPLPPNADDEFLFLHFVPMRVLRKRIEVVEGLQSLDLEE</sequence>
<dbReference type="AlphaFoldDB" id="A0A6A6BGA6"/>